<feature type="compositionally biased region" description="Basic and acidic residues" evidence="4">
    <location>
        <begin position="718"/>
        <end position="728"/>
    </location>
</feature>
<keyword evidence="8" id="KW-1185">Reference proteome</keyword>
<dbReference type="InterPro" id="IPR023296">
    <property type="entry name" value="Glyco_hydro_beta-prop_sf"/>
</dbReference>
<comment type="similarity">
    <text evidence="1">Belongs to the glycosyl hydrolase 43 family.</text>
</comment>
<dbReference type="Gene3D" id="3.20.20.80">
    <property type="entry name" value="Glycosidases"/>
    <property type="match status" value="1"/>
</dbReference>
<dbReference type="RefSeq" id="WP_145286535.1">
    <property type="nucleotide sequence ID" value="NZ_CP036291.1"/>
</dbReference>
<dbReference type="Pfam" id="PF04616">
    <property type="entry name" value="Glyco_hydro_43"/>
    <property type="match status" value="1"/>
</dbReference>
<evidence type="ECO:0000256" key="1">
    <source>
        <dbReference type="ARBA" id="ARBA00009865"/>
    </source>
</evidence>
<evidence type="ECO:0000256" key="5">
    <source>
        <dbReference type="SAM" id="SignalP"/>
    </source>
</evidence>
<evidence type="ECO:0000256" key="4">
    <source>
        <dbReference type="SAM" id="MobiDB-lite"/>
    </source>
</evidence>
<dbReference type="InterPro" id="IPR017853">
    <property type="entry name" value="GH"/>
</dbReference>
<dbReference type="EMBL" id="CP036291">
    <property type="protein sequence ID" value="QDU89629.1"/>
    <property type="molecule type" value="Genomic_DNA"/>
</dbReference>
<dbReference type="Proteomes" id="UP000317429">
    <property type="component" value="Chromosome"/>
</dbReference>
<feature type="domain" description="Asl1-like glycosyl hydrolase catalytic" evidence="6">
    <location>
        <begin position="197"/>
        <end position="302"/>
    </location>
</feature>
<dbReference type="GO" id="GO:0004553">
    <property type="term" value="F:hydrolase activity, hydrolyzing O-glycosyl compounds"/>
    <property type="evidence" value="ECO:0007669"/>
    <property type="project" value="InterPro"/>
</dbReference>
<dbReference type="PANTHER" id="PTHR42812">
    <property type="entry name" value="BETA-XYLOSIDASE"/>
    <property type="match status" value="1"/>
</dbReference>
<keyword evidence="5" id="KW-0732">Signal</keyword>
<feature type="chain" id="PRO_5021918707" evidence="5">
    <location>
        <begin position="20"/>
        <end position="751"/>
    </location>
</feature>
<evidence type="ECO:0000256" key="3">
    <source>
        <dbReference type="ARBA" id="ARBA00023295"/>
    </source>
</evidence>
<dbReference type="InterPro" id="IPR051795">
    <property type="entry name" value="Glycosyl_Hydrlase_43"/>
</dbReference>
<dbReference type="PANTHER" id="PTHR42812:SF14">
    <property type="entry name" value="SECRETED PROTEIN"/>
    <property type="match status" value="1"/>
</dbReference>
<evidence type="ECO:0000259" key="6">
    <source>
        <dbReference type="Pfam" id="PF11790"/>
    </source>
</evidence>
<keyword evidence="2 7" id="KW-0378">Hydrolase</keyword>
<dbReference type="Pfam" id="PF11790">
    <property type="entry name" value="Glyco_hydro_cc"/>
    <property type="match status" value="1"/>
</dbReference>
<dbReference type="SUPFAM" id="SSF75005">
    <property type="entry name" value="Arabinanase/levansucrase/invertase"/>
    <property type="match status" value="1"/>
</dbReference>
<dbReference type="CDD" id="cd08986">
    <property type="entry name" value="GH43-like"/>
    <property type="match status" value="1"/>
</dbReference>
<evidence type="ECO:0000256" key="2">
    <source>
        <dbReference type="ARBA" id="ARBA00022801"/>
    </source>
</evidence>
<name>A0A518DDS4_9BACT</name>
<dbReference type="InterPro" id="IPR006710">
    <property type="entry name" value="Glyco_hydro_43"/>
</dbReference>
<dbReference type="KEGG" id="pnd:Pla175_30220"/>
<dbReference type="InterPro" id="IPR024655">
    <property type="entry name" value="Asl1_glyco_hydro_catalytic"/>
</dbReference>
<dbReference type="GO" id="GO:0005975">
    <property type="term" value="P:carbohydrate metabolic process"/>
    <property type="evidence" value="ECO:0007669"/>
    <property type="project" value="InterPro"/>
</dbReference>
<sequence precursor="true">MQKLLSILAWAAFAAYAAAAPKAASPHAETVPGRWSIDRVRAWSDARPWPVGANFVPSTAINQLEMWQAETFDPETIDRELGWASSTGMNAMRVFLHDIPWREDKQGFIERIEQYLTIADRHGIKTLFVFFDGVWNPQPRAGRQPPPRPHVHNSGWVQSPGVAILRDPGRHAELEGYVKGVLTRFADDPRILGWDLFNEPDNSNGRKFAEEMPPDEKHERACDLLLATFRWAREVAPSQPLTVGVWGGFDWLDDPEPIESISLNNSDVVSFHTYDAANGARETIRRMAEATDRPLWCTEYMARGPNSTFEGVLPVLQQHRVGAFNWGLVDGKTQTIYPWDSWTTPYDAEPALWFHDVFRRDGTPYRSEETDLVRRLTAATNRPDEAPPAEAMSKADIRKGIEAHDRALFIKAGWIRDPYIVVGPDGDFYLTGTTSLREDPRQQSDPYNTGLGEASLVGWKARVWRSSDLADWEEIDPPFTLRDGVWAKTRPNRFKEIPERDWRLWAPELHWTGDRWALVQTSPAPVRGANLSLSAGKELKGPWQNPMGQEIGTRHDPSLYKDDDGQWWLIYGATLIAPLKPDFSGLAGDPVAIGPSGNVDKMGHEGCFIRKFGGKYVLFGTGWSTGRMRQGSYNLYYAVADKITGPYGPRKFAGRFLGHGTLFQDRAGQWWCTAFYNANVPPLGGSGIVSRDLSATAQTINQLGTTIVPMEIDFDDQGEPRIRSKDPRYAIPGPDEGQEFHATVAEEYEAR</sequence>
<protein>
    <submittedName>
        <fullName evidence="7">Glycosyl hydrolases family 43</fullName>
    </submittedName>
</protein>
<feature type="region of interest" description="Disordered" evidence="4">
    <location>
        <begin position="717"/>
        <end position="738"/>
    </location>
</feature>
<evidence type="ECO:0000313" key="7">
    <source>
        <dbReference type="EMBL" id="QDU89629.1"/>
    </source>
</evidence>
<evidence type="ECO:0000313" key="8">
    <source>
        <dbReference type="Proteomes" id="UP000317429"/>
    </source>
</evidence>
<reference evidence="7 8" key="1">
    <citation type="submission" date="2019-02" db="EMBL/GenBank/DDBJ databases">
        <title>Deep-cultivation of Planctomycetes and their phenomic and genomic characterization uncovers novel biology.</title>
        <authorList>
            <person name="Wiegand S."/>
            <person name="Jogler M."/>
            <person name="Boedeker C."/>
            <person name="Pinto D."/>
            <person name="Vollmers J."/>
            <person name="Rivas-Marin E."/>
            <person name="Kohn T."/>
            <person name="Peeters S.H."/>
            <person name="Heuer A."/>
            <person name="Rast P."/>
            <person name="Oberbeckmann S."/>
            <person name="Bunk B."/>
            <person name="Jeske O."/>
            <person name="Meyerdierks A."/>
            <person name="Storesund J.E."/>
            <person name="Kallscheuer N."/>
            <person name="Luecker S."/>
            <person name="Lage O.M."/>
            <person name="Pohl T."/>
            <person name="Merkel B.J."/>
            <person name="Hornburger P."/>
            <person name="Mueller R.-W."/>
            <person name="Bruemmer F."/>
            <person name="Labrenz M."/>
            <person name="Spormann A.M."/>
            <person name="Op den Camp H."/>
            <person name="Overmann J."/>
            <person name="Amann R."/>
            <person name="Jetten M.S.M."/>
            <person name="Mascher T."/>
            <person name="Medema M.H."/>
            <person name="Devos D.P."/>
            <person name="Kaster A.-K."/>
            <person name="Ovreas L."/>
            <person name="Rohde M."/>
            <person name="Galperin M.Y."/>
            <person name="Jogler C."/>
        </authorList>
    </citation>
    <scope>NUCLEOTIDE SEQUENCE [LARGE SCALE GENOMIC DNA]</scope>
    <source>
        <strain evidence="7 8">Pla175</strain>
    </source>
</reference>
<dbReference type="OrthoDB" id="9762066at2"/>
<keyword evidence="3" id="KW-0326">Glycosidase</keyword>
<organism evidence="7 8">
    <name type="scientific">Pirellulimonas nuda</name>
    <dbReference type="NCBI Taxonomy" id="2528009"/>
    <lineage>
        <taxon>Bacteria</taxon>
        <taxon>Pseudomonadati</taxon>
        <taxon>Planctomycetota</taxon>
        <taxon>Planctomycetia</taxon>
        <taxon>Pirellulales</taxon>
        <taxon>Lacipirellulaceae</taxon>
        <taxon>Pirellulimonas</taxon>
    </lineage>
</organism>
<feature type="signal peptide" evidence="5">
    <location>
        <begin position="1"/>
        <end position="19"/>
    </location>
</feature>
<dbReference type="AlphaFoldDB" id="A0A518DDS4"/>
<dbReference type="SUPFAM" id="SSF51445">
    <property type="entry name" value="(Trans)glycosidases"/>
    <property type="match status" value="1"/>
</dbReference>
<proteinExistence type="inferred from homology"/>
<dbReference type="Gene3D" id="2.115.10.20">
    <property type="entry name" value="Glycosyl hydrolase domain, family 43"/>
    <property type="match status" value="1"/>
</dbReference>
<accession>A0A518DDS4</accession>
<gene>
    <name evidence="7" type="ORF">Pla175_30220</name>
</gene>